<dbReference type="InterPro" id="IPR010982">
    <property type="entry name" value="Lambda_DNA-bd_dom_sf"/>
</dbReference>
<dbReference type="SUPFAM" id="SSF47413">
    <property type="entry name" value="lambda repressor-like DNA-binding domains"/>
    <property type="match status" value="1"/>
</dbReference>
<dbReference type="EMBL" id="CP035758">
    <property type="protein sequence ID" value="QBD82224.1"/>
    <property type="molecule type" value="Genomic_DNA"/>
</dbReference>
<gene>
    <name evidence="2" type="ORF">EPA93_42095</name>
</gene>
<evidence type="ECO:0000259" key="1">
    <source>
        <dbReference type="PROSITE" id="PS50943"/>
    </source>
</evidence>
<organism evidence="2 3">
    <name type="scientific">Ktedonosporobacter rubrisoli</name>
    <dbReference type="NCBI Taxonomy" id="2509675"/>
    <lineage>
        <taxon>Bacteria</taxon>
        <taxon>Bacillati</taxon>
        <taxon>Chloroflexota</taxon>
        <taxon>Ktedonobacteria</taxon>
        <taxon>Ktedonobacterales</taxon>
        <taxon>Ktedonosporobacteraceae</taxon>
        <taxon>Ktedonosporobacter</taxon>
    </lineage>
</organism>
<dbReference type="Proteomes" id="UP000290365">
    <property type="component" value="Chromosome"/>
</dbReference>
<dbReference type="Pfam" id="PF01381">
    <property type="entry name" value="HTH_3"/>
    <property type="match status" value="1"/>
</dbReference>
<sequence>MTLREYRIQLGWSLNKLAQEAGLSRKAVANAENGIIIRAGTAKALADALSRGFGYQINVLAIEGLHIQ</sequence>
<protein>
    <submittedName>
        <fullName evidence="2">XRE family transcriptional regulator</fullName>
    </submittedName>
</protein>
<dbReference type="Gene3D" id="1.10.260.40">
    <property type="entry name" value="lambda repressor-like DNA-binding domains"/>
    <property type="match status" value="1"/>
</dbReference>
<feature type="domain" description="HTH cro/C1-type" evidence="1">
    <location>
        <begin position="3"/>
        <end position="49"/>
    </location>
</feature>
<accession>A0A4P6K269</accession>
<dbReference type="PROSITE" id="PS50943">
    <property type="entry name" value="HTH_CROC1"/>
    <property type="match status" value="1"/>
</dbReference>
<dbReference type="InterPro" id="IPR001387">
    <property type="entry name" value="Cro/C1-type_HTH"/>
</dbReference>
<evidence type="ECO:0000313" key="3">
    <source>
        <dbReference type="Proteomes" id="UP000290365"/>
    </source>
</evidence>
<proteinExistence type="predicted"/>
<dbReference type="CDD" id="cd00093">
    <property type="entry name" value="HTH_XRE"/>
    <property type="match status" value="1"/>
</dbReference>
<dbReference type="OrthoDB" id="21915at2"/>
<dbReference type="SMART" id="SM00530">
    <property type="entry name" value="HTH_XRE"/>
    <property type="match status" value="1"/>
</dbReference>
<evidence type="ECO:0000313" key="2">
    <source>
        <dbReference type="EMBL" id="QBD82224.1"/>
    </source>
</evidence>
<dbReference type="AlphaFoldDB" id="A0A4P6K269"/>
<dbReference type="RefSeq" id="WP_129893293.1">
    <property type="nucleotide sequence ID" value="NZ_CP035758.1"/>
</dbReference>
<dbReference type="KEGG" id="kbs:EPA93_42095"/>
<reference evidence="2 3" key="1">
    <citation type="submission" date="2019-01" db="EMBL/GenBank/DDBJ databases">
        <title>Ktedonosporobacter rubrisoli SCAWS-G2.</title>
        <authorList>
            <person name="Huang Y."/>
            <person name="Yan B."/>
        </authorList>
    </citation>
    <scope>NUCLEOTIDE SEQUENCE [LARGE SCALE GENOMIC DNA]</scope>
    <source>
        <strain evidence="2 3">SCAWS-G2</strain>
    </source>
</reference>
<dbReference type="GO" id="GO:0003677">
    <property type="term" value="F:DNA binding"/>
    <property type="evidence" value="ECO:0007669"/>
    <property type="project" value="InterPro"/>
</dbReference>
<name>A0A4P6K269_KTERU</name>
<keyword evidence="3" id="KW-1185">Reference proteome</keyword>